<dbReference type="Gene3D" id="1.10.600.10">
    <property type="entry name" value="Farnesyl Diphosphate Synthase"/>
    <property type="match status" value="1"/>
</dbReference>
<dbReference type="GO" id="GO:0008299">
    <property type="term" value="P:isoprenoid biosynthetic process"/>
    <property type="evidence" value="ECO:0007669"/>
    <property type="project" value="UniProtKB-ARBA"/>
</dbReference>
<dbReference type="Proteomes" id="UP000053477">
    <property type="component" value="Unassembled WGS sequence"/>
</dbReference>
<gene>
    <name evidence="7" type="ORF">SCHPADRAFT_931668</name>
</gene>
<evidence type="ECO:0000313" key="8">
    <source>
        <dbReference type="Proteomes" id="UP000053477"/>
    </source>
</evidence>
<dbReference type="EC" id="4.2.3.-" evidence="6"/>
<dbReference type="PANTHER" id="PTHR35201:SF4">
    <property type="entry name" value="BETA-PINACENE SYNTHASE-RELATED"/>
    <property type="match status" value="1"/>
</dbReference>
<proteinExistence type="inferred from homology"/>
<name>A0A0H2RGJ2_9AGAM</name>
<comment type="similarity">
    <text evidence="2 6">Belongs to the terpene synthase family.</text>
</comment>
<sequence length="269" mass="30734">MYPDAGFEELRTCCDCINVVTVLDQITDIQDGEAAQQSTDAYLAAISGKAGEPTNLYRMVTQVRERVARKASANCMRRFVESSMSYCNAVAKEAELRERRCTLDIESYKKLRREFSSVRLCVDLFEYVHGMDLPDAVYENDAFRQMYWAGVDMIYLTNDLYSYNREQSKGIAVNNMITVVISERGYTLQQAADFIGDEHRRLVAQMADASATMPSFGSKVDEDLRKYIRMMEMCVAGNIIWSLESPRYFGVRGAPLERDRVVKLWDAEV</sequence>
<dbReference type="AlphaFoldDB" id="A0A0H2RGJ2"/>
<evidence type="ECO:0000256" key="3">
    <source>
        <dbReference type="ARBA" id="ARBA00022723"/>
    </source>
</evidence>
<organism evidence="7 8">
    <name type="scientific">Schizopora paradoxa</name>
    <dbReference type="NCBI Taxonomy" id="27342"/>
    <lineage>
        <taxon>Eukaryota</taxon>
        <taxon>Fungi</taxon>
        <taxon>Dikarya</taxon>
        <taxon>Basidiomycota</taxon>
        <taxon>Agaricomycotina</taxon>
        <taxon>Agaricomycetes</taxon>
        <taxon>Hymenochaetales</taxon>
        <taxon>Schizoporaceae</taxon>
        <taxon>Schizopora</taxon>
    </lineage>
</organism>
<keyword evidence="5 6" id="KW-0456">Lyase</keyword>
<dbReference type="InterPro" id="IPR034686">
    <property type="entry name" value="Terpene_cyclase-like_2"/>
</dbReference>
<protein>
    <recommendedName>
        <fullName evidence="6">Terpene synthase</fullName>
        <ecNumber evidence="6">4.2.3.-</ecNumber>
    </recommendedName>
</protein>
<keyword evidence="8" id="KW-1185">Reference proteome</keyword>
<keyword evidence="4 6" id="KW-0460">Magnesium</keyword>
<accession>A0A0H2RGJ2</accession>
<evidence type="ECO:0000256" key="1">
    <source>
        <dbReference type="ARBA" id="ARBA00001946"/>
    </source>
</evidence>
<evidence type="ECO:0000256" key="5">
    <source>
        <dbReference type="ARBA" id="ARBA00023239"/>
    </source>
</evidence>
<keyword evidence="3 6" id="KW-0479">Metal-binding</keyword>
<dbReference type="GO" id="GO:0046872">
    <property type="term" value="F:metal ion binding"/>
    <property type="evidence" value="ECO:0007669"/>
    <property type="project" value="UniProtKB-KW"/>
</dbReference>
<dbReference type="Pfam" id="PF19086">
    <property type="entry name" value="Terpene_syn_C_2"/>
    <property type="match status" value="1"/>
</dbReference>
<dbReference type="InParanoid" id="A0A0H2RGJ2"/>
<dbReference type="EMBL" id="KQ086082">
    <property type="protein sequence ID" value="KLO08668.1"/>
    <property type="molecule type" value="Genomic_DNA"/>
</dbReference>
<dbReference type="SUPFAM" id="SSF48576">
    <property type="entry name" value="Terpenoid synthases"/>
    <property type="match status" value="1"/>
</dbReference>
<evidence type="ECO:0000256" key="4">
    <source>
        <dbReference type="ARBA" id="ARBA00022842"/>
    </source>
</evidence>
<reference evidence="7 8" key="1">
    <citation type="submission" date="2015-04" db="EMBL/GenBank/DDBJ databases">
        <title>Complete genome sequence of Schizopora paradoxa KUC8140, a cosmopolitan wood degrader in East Asia.</title>
        <authorList>
            <consortium name="DOE Joint Genome Institute"/>
            <person name="Min B."/>
            <person name="Park H."/>
            <person name="Jang Y."/>
            <person name="Kim J.-J."/>
            <person name="Kim K.H."/>
            <person name="Pangilinan J."/>
            <person name="Lipzen A."/>
            <person name="Riley R."/>
            <person name="Grigoriev I.V."/>
            <person name="Spatafora J.W."/>
            <person name="Choi I.-G."/>
        </authorList>
    </citation>
    <scope>NUCLEOTIDE SEQUENCE [LARGE SCALE GENOMIC DNA]</scope>
    <source>
        <strain evidence="7 8">KUC8140</strain>
    </source>
</reference>
<dbReference type="OrthoDB" id="2861623at2759"/>
<evidence type="ECO:0000256" key="6">
    <source>
        <dbReference type="RuleBase" id="RU366034"/>
    </source>
</evidence>
<dbReference type="GO" id="GO:0010333">
    <property type="term" value="F:terpene synthase activity"/>
    <property type="evidence" value="ECO:0007669"/>
    <property type="project" value="InterPro"/>
</dbReference>
<evidence type="ECO:0000256" key="2">
    <source>
        <dbReference type="ARBA" id="ARBA00006333"/>
    </source>
</evidence>
<comment type="cofactor">
    <cofactor evidence="1 6">
        <name>Mg(2+)</name>
        <dbReference type="ChEBI" id="CHEBI:18420"/>
    </cofactor>
</comment>
<dbReference type="InterPro" id="IPR008949">
    <property type="entry name" value="Isoprenoid_synthase_dom_sf"/>
</dbReference>
<dbReference type="PANTHER" id="PTHR35201">
    <property type="entry name" value="TERPENE SYNTHASE"/>
    <property type="match status" value="1"/>
</dbReference>
<evidence type="ECO:0000313" key="7">
    <source>
        <dbReference type="EMBL" id="KLO08668.1"/>
    </source>
</evidence>